<feature type="transmembrane region" description="Helical" evidence="1">
    <location>
        <begin position="56"/>
        <end position="76"/>
    </location>
</feature>
<dbReference type="RefSeq" id="WP_226385022.1">
    <property type="nucleotide sequence ID" value="NZ_JADCKA010000004.1"/>
</dbReference>
<feature type="transmembrane region" description="Helical" evidence="1">
    <location>
        <begin position="30"/>
        <end position="50"/>
    </location>
</feature>
<sequence length="105" mass="12550">MDKKESREAERIWRIVKTEYEKYISYRDKIIKSGLVALLTLPFVFMFLMFFMPSKVVFLCLWIISFIAIAIMLTYVEYKGYYYKRLFGDSDKDINADEKGKEVSL</sequence>
<protein>
    <submittedName>
        <fullName evidence="2">Uncharacterized protein</fullName>
    </submittedName>
</protein>
<dbReference type="Proteomes" id="UP001516588">
    <property type="component" value="Unassembled WGS sequence"/>
</dbReference>
<evidence type="ECO:0000313" key="3">
    <source>
        <dbReference type="Proteomes" id="UP001516588"/>
    </source>
</evidence>
<name>A0ABR9QWV8_9FIRM</name>
<proteinExistence type="predicted"/>
<keyword evidence="3" id="KW-1185">Reference proteome</keyword>
<evidence type="ECO:0000313" key="2">
    <source>
        <dbReference type="EMBL" id="MBE5035355.1"/>
    </source>
</evidence>
<evidence type="ECO:0000256" key="1">
    <source>
        <dbReference type="SAM" id="Phobius"/>
    </source>
</evidence>
<gene>
    <name evidence="2" type="ORF">INF20_03550</name>
</gene>
<reference evidence="2 3" key="1">
    <citation type="submission" date="2020-10" db="EMBL/GenBank/DDBJ databases">
        <title>ChiBAC.</title>
        <authorList>
            <person name="Zenner C."/>
            <person name="Hitch T.C.A."/>
            <person name="Clavel T."/>
        </authorList>
    </citation>
    <scope>NUCLEOTIDE SEQUENCE [LARGE SCALE GENOMIC DNA]</scope>
    <source>
        <strain evidence="2 3">DSM 108706</strain>
    </source>
</reference>
<keyword evidence="1" id="KW-1133">Transmembrane helix</keyword>
<accession>A0ABR9QWV8</accession>
<organism evidence="2 3">
    <name type="scientific">Gallibacter intestinalis</name>
    <dbReference type="NCBI Taxonomy" id="2779356"/>
    <lineage>
        <taxon>Bacteria</taxon>
        <taxon>Bacillati</taxon>
        <taxon>Bacillota</taxon>
        <taxon>Clostridia</taxon>
        <taxon>Eubacteriales</taxon>
        <taxon>Eubacteriaceae</taxon>
        <taxon>Gallibacter</taxon>
    </lineage>
</organism>
<comment type="caution">
    <text evidence="2">The sequence shown here is derived from an EMBL/GenBank/DDBJ whole genome shotgun (WGS) entry which is preliminary data.</text>
</comment>
<dbReference type="EMBL" id="JADCKA010000004">
    <property type="protein sequence ID" value="MBE5035355.1"/>
    <property type="molecule type" value="Genomic_DNA"/>
</dbReference>
<keyword evidence="1" id="KW-0812">Transmembrane</keyword>
<keyword evidence="1" id="KW-0472">Membrane</keyword>